<dbReference type="InterPro" id="IPR022712">
    <property type="entry name" value="Beta_Casp"/>
</dbReference>
<dbReference type="SUPFAM" id="SSF56281">
    <property type="entry name" value="Metallo-hydrolase/oxidoreductase"/>
    <property type="match status" value="1"/>
</dbReference>
<dbReference type="PANTHER" id="PTHR11203:SF52">
    <property type="entry name" value="MRNA 3-END PROCESSING FACTOR"/>
    <property type="match status" value="1"/>
</dbReference>
<name>A0A7C2Z3L9_9CREN</name>
<proteinExistence type="predicted"/>
<keyword evidence="1" id="KW-0378">Hydrolase</keyword>
<dbReference type="InterPro" id="IPR011108">
    <property type="entry name" value="RMMBL"/>
</dbReference>
<dbReference type="Proteomes" id="UP000885664">
    <property type="component" value="Unassembled WGS sequence"/>
</dbReference>
<dbReference type="EMBL" id="DSFE01000034">
    <property type="protein sequence ID" value="HEU97461.1"/>
    <property type="molecule type" value="Genomic_DNA"/>
</dbReference>
<dbReference type="GO" id="GO:0016787">
    <property type="term" value="F:hydrolase activity"/>
    <property type="evidence" value="ECO:0007669"/>
    <property type="project" value="UniProtKB-KW"/>
</dbReference>
<dbReference type="InterPro" id="IPR036866">
    <property type="entry name" value="RibonucZ/Hydroxyglut_hydro"/>
</dbReference>
<dbReference type="CDD" id="cd16295">
    <property type="entry name" value="TTHA0252-CPSF-like_MBL-fold"/>
    <property type="match status" value="1"/>
</dbReference>
<dbReference type="Gene3D" id="3.60.15.10">
    <property type="entry name" value="Ribonuclease Z/Hydroxyacylglutathione hydrolase-like"/>
    <property type="match status" value="1"/>
</dbReference>
<evidence type="ECO:0000313" key="4">
    <source>
        <dbReference type="EMBL" id="HEU97461.1"/>
    </source>
</evidence>
<organism evidence="4">
    <name type="scientific">Fervidicoccus fontis</name>
    <dbReference type="NCBI Taxonomy" id="683846"/>
    <lineage>
        <taxon>Archaea</taxon>
        <taxon>Thermoproteota</taxon>
        <taxon>Thermoprotei</taxon>
        <taxon>Fervidicoccales</taxon>
        <taxon>Fervidicoccaceae</taxon>
        <taxon>Fervidicoccus</taxon>
    </lineage>
</organism>
<reference evidence="4" key="1">
    <citation type="journal article" date="2020" name="mSystems">
        <title>Genome- and Community-Level Interaction Insights into Carbon Utilization and Element Cycling Functions of Hydrothermarchaeota in Hydrothermal Sediment.</title>
        <authorList>
            <person name="Zhou Z."/>
            <person name="Liu Y."/>
            <person name="Xu W."/>
            <person name="Pan J."/>
            <person name="Luo Z.H."/>
            <person name="Li M."/>
        </authorList>
    </citation>
    <scope>NUCLEOTIDE SEQUENCE [LARGE SCALE GENOMIC DNA]</scope>
    <source>
        <strain evidence="4">SpSt-1259</strain>
    </source>
</reference>
<evidence type="ECO:0000259" key="3">
    <source>
        <dbReference type="SMART" id="SM01027"/>
    </source>
</evidence>
<dbReference type="InterPro" id="IPR001279">
    <property type="entry name" value="Metallo-B-lactamas"/>
</dbReference>
<evidence type="ECO:0000256" key="1">
    <source>
        <dbReference type="ARBA" id="ARBA00022801"/>
    </source>
</evidence>
<comment type="caution">
    <text evidence="4">The sequence shown here is derived from an EMBL/GenBank/DDBJ whole genome shotgun (WGS) entry which is preliminary data.</text>
</comment>
<sequence length="422" mass="46892">MVTKLKILGSGKEVGRAAIVVEYNGRGVMLDYGVNFDENDNPVMPLSYPPNRLDALVLSHVHLDHIGAAPLLYSSVAPRAFSTRLTRYLSRLMLEDFLKLSGYYLDFEINEVNTLLSHIEDISHGSKVRVGEFEIEFFHNGHIPGSVATKVSTPEGSILYTSDINTIDTKLVTGARLDGVEAETLIIESTYGNADHPSRENVEKRFIDSVKETLSMGGTVLVPVFSVGRGQEVMAILEENEISPVYVDGMVRSATEIMLENSEFLRDPSILRRARENQIFLSNWQDRRSAWKKGGVIVSSSGMLKGGPSRYFLRKIHDNPRNAVFLVSYQGRGTPGRMLIEKGMFEEGGPQIKARLEWMDFSSHAGRSGLVEVLKSVRGVERVVLVHGEESVQKEFAEMVKENLGIEPLIPTTGEVIDLKVP</sequence>
<dbReference type="GO" id="GO:0004521">
    <property type="term" value="F:RNA endonuclease activity"/>
    <property type="evidence" value="ECO:0007669"/>
    <property type="project" value="TreeGrafter"/>
</dbReference>
<feature type="domain" description="Metallo-beta-lactamase" evidence="2">
    <location>
        <begin position="15"/>
        <end position="218"/>
    </location>
</feature>
<dbReference type="SMART" id="SM01027">
    <property type="entry name" value="Beta-Casp"/>
    <property type="match status" value="1"/>
</dbReference>
<dbReference type="Pfam" id="PF10996">
    <property type="entry name" value="Beta-Casp"/>
    <property type="match status" value="1"/>
</dbReference>
<evidence type="ECO:0000259" key="2">
    <source>
        <dbReference type="SMART" id="SM00849"/>
    </source>
</evidence>
<dbReference type="Gene3D" id="3.40.50.10890">
    <property type="match status" value="1"/>
</dbReference>
<dbReference type="InterPro" id="IPR050698">
    <property type="entry name" value="MBL"/>
</dbReference>
<dbReference type="PANTHER" id="PTHR11203">
    <property type="entry name" value="CLEAVAGE AND POLYADENYLATION SPECIFICITY FACTOR FAMILY MEMBER"/>
    <property type="match status" value="1"/>
</dbReference>
<gene>
    <name evidence="4" type="ORF">ENO36_01200</name>
</gene>
<dbReference type="SMART" id="SM00849">
    <property type="entry name" value="Lactamase_B"/>
    <property type="match status" value="1"/>
</dbReference>
<protein>
    <submittedName>
        <fullName evidence="4">MBL fold metallo-hydrolase</fullName>
    </submittedName>
</protein>
<accession>A0A7C2Z3L9</accession>
<dbReference type="Pfam" id="PF07521">
    <property type="entry name" value="RMMBL"/>
    <property type="match status" value="1"/>
</dbReference>
<dbReference type="AlphaFoldDB" id="A0A7C2Z3L9"/>
<feature type="domain" description="Beta-Casp" evidence="3">
    <location>
        <begin position="230"/>
        <end position="339"/>
    </location>
</feature>
<dbReference type="Pfam" id="PF00753">
    <property type="entry name" value="Lactamase_B"/>
    <property type="match status" value="1"/>
</dbReference>